<dbReference type="InterPro" id="IPR022642">
    <property type="entry name" value="CheR_C"/>
</dbReference>
<dbReference type="InterPro" id="IPR000780">
    <property type="entry name" value="CheR_MeTrfase"/>
</dbReference>
<dbReference type="GO" id="GO:0004673">
    <property type="term" value="F:protein histidine kinase activity"/>
    <property type="evidence" value="ECO:0007669"/>
    <property type="project" value="UniProtKB-EC"/>
</dbReference>
<keyword evidence="10" id="KW-0378">Hydrolase</keyword>
<evidence type="ECO:0000256" key="3">
    <source>
        <dbReference type="ARBA" id="ARBA00022553"/>
    </source>
</evidence>
<dbReference type="SUPFAM" id="SSF52738">
    <property type="entry name" value="Methylesterase CheB, C-terminal domain"/>
    <property type="match status" value="1"/>
</dbReference>
<dbReference type="GO" id="GO:0008984">
    <property type="term" value="F:protein-glutamate methylesterase activity"/>
    <property type="evidence" value="ECO:0007669"/>
    <property type="project" value="InterPro"/>
</dbReference>
<dbReference type="Pfam" id="PF08447">
    <property type="entry name" value="PAS_3"/>
    <property type="match status" value="1"/>
</dbReference>
<dbReference type="STRING" id="361183.AMC99_02222"/>
<dbReference type="Gene3D" id="3.30.450.20">
    <property type="entry name" value="PAS domain"/>
    <property type="match status" value="2"/>
</dbReference>
<dbReference type="AlphaFoldDB" id="A0A0M4MX86"/>
<dbReference type="OrthoDB" id="9816309at2"/>
<dbReference type="Pfam" id="PF01339">
    <property type="entry name" value="CheB_methylest"/>
    <property type="match status" value="1"/>
</dbReference>
<evidence type="ECO:0000259" key="13">
    <source>
        <dbReference type="PROSITE" id="PS50123"/>
    </source>
</evidence>
<dbReference type="SMART" id="SM00138">
    <property type="entry name" value="MeTrc"/>
    <property type="match status" value="1"/>
</dbReference>
<dbReference type="PROSITE" id="PS50122">
    <property type="entry name" value="CHEB"/>
    <property type="match status" value="1"/>
</dbReference>
<dbReference type="Gene3D" id="3.40.50.180">
    <property type="entry name" value="Methylesterase CheB, C-terminal domain"/>
    <property type="match status" value="1"/>
</dbReference>
<evidence type="ECO:0000313" key="14">
    <source>
        <dbReference type="EMBL" id="ALE17500.1"/>
    </source>
</evidence>
<keyword evidence="8" id="KW-0418">Kinase</keyword>
<keyword evidence="10" id="KW-0145">Chemotaxis</keyword>
<dbReference type="GO" id="GO:0032259">
    <property type="term" value="P:methylation"/>
    <property type="evidence" value="ECO:0007669"/>
    <property type="project" value="UniProtKB-KW"/>
</dbReference>
<gene>
    <name evidence="14" type="ORF">AMC99_02222</name>
</gene>
<dbReference type="Gene3D" id="1.10.155.10">
    <property type="entry name" value="Chemotaxis receptor methyltransferase CheR, N-terminal domain"/>
    <property type="match status" value="1"/>
</dbReference>
<feature type="active site" evidence="10">
    <location>
        <position position="44"/>
    </location>
</feature>
<dbReference type="GO" id="GO:0000156">
    <property type="term" value="F:phosphorelay response regulator activity"/>
    <property type="evidence" value="ECO:0007669"/>
    <property type="project" value="InterPro"/>
</dbReference>
<dbReference type="Pfam" id="PF03705">
    <property type="entry name" value="CheR_N"/>
    <property type="match status" value="1"/>
</dbReference>
<dbReference type="Gene3D" id="3.40.50.150">
    <property type="entry name" value="Vaccinia Virus protein VP39"/>
    <property type="match status" value="1"/>
</dbReference>
<comment type="catalytic activity">
    <reaction evidence="2">
        <text>L-glutamyl-[protein] + S-adenosyl-L-methionine = [protein]-L-glutamate 5-O-methyl ester + S-adenosyl-L-homocysteine</text>
        <dbReference type="Rhea" id="RHEA:24452"/>
        <dbReference type="Rhea" id="RHEA-COMP:10208"/>
        <dbReference type="Rhea" id="RHEA-COMP:10311"/>
        <dbReference type="ChEBI" id="CHEBI:29973"/>
        <dbReference type="ChEBI" id="CHEBI:57856"/>
        <dbReference type="ChEBI" id="CHEBI:59789"/>
        <dbReference type="ChEBI" id="CHEBI:82795"/>
        <dbReference type="EC" id="2.1.1.80"/>
    </reaction>
</comment>
<comment type="catalytic activity">
    <reaction evidence="1">
        <text>ATP + protein L-histidine = ADP + protein N-phospho-L-histidine.</text>
        <dbReference type="EC" id="2.7.13.3"/>
    </reaction>
</comment>
<dbReference type="PATRIC" id="fig|361183.4.peg.2183"/>
<dbReference type="InterPro" id="IPR036804">
    <property type="entry name" value="CheR_N_sf"/>
</dbReference>
<dbReference type="InterPro" id="IPR000014">
    <property type="entry name" value="PAS"/>
</dbReference>
<dbReference type="RefSeq" id="WP_061926455.1">
    <property type="nucleotide sequence ID" value="NZ_CP012669.1"/>
</dbReference>
<dbReference type="PRINTS" id="PR00996">
    <property type="entry name" value="CHERMTFRASE"/>
</dbReference>
<evidence type="ECO:0000256" key="6">
    <source>
        <dbReference type="ARBA" id="ARBA00022691"/>
    </source>
</evidence>
<dbReference type="InterPro" id="IPR035965">
    <property type="entry name" value="PAS-like_dom_sf"/>
</dbReference>
<keyword evidence="7" id="KW-0547">Nucleotide-binding</keyword>
<evidence type="ECO:0000256" key="9">
    <source>
        <dbReference type="ARBA" id="ARBA00022840"/>
    </source>
</evidence>
<dbReference type="Pfam" id="PF07536">
    <property type="entry name" value="HWE_HK"/>
    <property type="match status" value="1"/>
</dbReference>
<feature type="domain" description="CheR-type methyltransferase" evidence="13">
    <location>
        <begin position="212"/>
        <end position="470"/>
    </location>
</feature>
<dbReference type="InterPro" id="IPR000673">
    <property type="entry name" value="Sig_transdc_resp-reg_Me-estase"/>
</dbReference>
<keyword evidence="15" id="KW-1185">Reference proteome</keyword>
<dbReference type="GO" id="GO:0006935">
    <property type="term" value="P:chemotaxis"/>
    <property type="evidence" value="ECO:0007669"/>
    <property type="project" value="UniProtKB-UniRule"/>
</dbReference>
<keyword evidence="5 14" id="KW-0808">Transferase</keyword>
<keyword evidence="9" id="KW-0067">ATP-binding</keyword>
<dbReference type="SUPFAM" id="SSF55785">
    <property type="entry name" value="PYP-like sensor domain (PAS domain)"/>
    <property type="match status" value="2"/>
</dbReference>
<evidence type="ECO:0000256" key="11">
    <source>
        <dbReference type="SAM" id="Coils"/>
    </source>
</evidence>
<keyword evidence="4 14" id="KW-0489">Methyltransferase</keyword>
<dbReference type="PROSITE" id="PS50123">
    <property type="entry name" value="CHER"/>
    <property type="match status" value="1"/>
</dbReference>
<dbReference type="PANTHER" id="PTHR24422:SF27">
    <property type="entry name" value="PROTEIN-GLUTAMATE O-METHYLTRANSFERASE"/>
    <property type="match status" value="1"/>
</dbReference>
<organism evidence="14 15">
    <name type="scientific">Altererythrobacter epoxidivorans</name>
    <dbReference type="NCBI Taxonomy" id="361183"/>
    <lineage>
        <taxon>Bacteria</taxon>
        <taxon>Pseudomonadati</taxon>
        <taxon>Pseudomonadota</taxon>
        <taxon>Alphaproteobacteria</taxon>
        <taxon>Sphingomonadales</taxon>
        <taxon>Erythrobacteraceae</taxon>
        <taxon>Altererythrobacter</taxon>
    </lineage>
</organism>
<dbReference type="EMBL" id="CP012669">
    <property type="protein sequence ID" value="ALE17500.1"/>
    <property type="molecule type" value="Genomic_DNA"/>
</dbReference>
<evidence type="ECO:0000256" key="1">
    <source>
        <dbReference type="ARBA" id="ARBA00000085"/>
    </source>
</evidence>
<dbReference type="Pfam" id="PF01739">
    <property type="entry name" value="CheR"/>
    <property type="match status" value="1"/>
</dbReference>
<evidence type="ECO:0000256" key="10">
    <source>
        <dbReference type="PROSITE-ProRule" id="PRU00050"/>
    </source>
</evidence>
<accession>A0A0M4MX86</accession>
<evidence type="ECO:0000256" key="5">
    <source>
        <dbReference type="ARBA" id="ARBA00022679"/>
    </source>
</evidence>
<keyword evidence="11" id="KW-0175">Coiled coil</keyword>
<dbReference type="KEGG" id="aep:AMC99_02222"/>
<proteinExistence type="predicted"/>
<dbReference type="InterPro" id="IPR036890">
    <property type="entry name" value="HATPase_C_sf"/>
</dbReference>
<evidence type="ECO:0000313" key="15">
    <source>
        <dbReference type="Proteomes" id="UP000057938"/>
    </source>
</evidence>
<feature type="coiled-coil region" evidence="11">
    <location>
        <begin position="634"/>
        <end position="700"/>
    </location>
</feature>
<feature type="domain" description="CheB-type methylesterase" evidence="12">
    <location>
        <begin position="8"/>
        <end position="194"/>
    </location>
</feature>
<evidence type="ECO:0000256" key="7">
    <source>
        <dbReference type="ARBA" id="ARBA00022741"/>
    </source>
</evidence>
<evidence type="ECO:0000256" key="4">
    <source>
        <dbReference type="ARBA" id="ARBA00022603"/>
    </source>
</evidence>
<dbReference type="CDD" id="cd00130">
    <property type="entry name" value="PAS"/>
    <property type="match status" value="1"/>
</dbReference>
<name>A0A0M4MX86_9SPHN</name>
<sequence>MNDTQVSPVPIVAVGASAGGLEALREVFQANVRNCGMAFVVIQHLDPTHESLMAQLLERYTDMKVTQAAGGEQIEADHIYVIPPAHGLAVKNQVLELTEFRDPRGMRRPIDDFFESLAEDAKSNAACVILSGTGGDGSRGLRAIKEHGGLAIVQDPSSARYDGMPVSAIGTGLVDIVARPGEIIEALRNFFDRADDIALNEDESEELDQIPQICSTLQSVVGHDFSGYKRSTLARRIARRIQVIGAADAKEYLARLRSDETECEALFRDLLINVTRFFRDAEEFDRLTQDVIDPLVRNVRNSDELRVWVAGCSSGEEAYTLAMIIADSMRRQDRSPYVQIFATDIDDKMLDIARGATYPIAALSDIPAEMQSEFVLVGPDHFTIAPRIRDMVRFSLHNVLRDPPFSKIDLVSCRNLLIYFDEELQRQVIPMLHFSLREGGKLFLGSSETVGRFDDLFSVADQRAKIYDRKPAMGRYSLVFGKSGSTPPRAISTMRQPPRPSNSVEMRALKKIAETFAPVSMLVDAEGILLDHWGPVGRYLNFPDRSDKQVEVARQSKGGLSEIVGPLLRETIKHQKPRIARDVSIQTDFGNQVADVMTEDVGSGAYLIVIREKGALQSQEYDKFEDFERGGSELQFLQDELQNTRQRLRTTVEELETTNEELKSSNEEMMSMNEELQSTNEELTTVNDELKAKVDQLTTANADMKNFVDSTELAVLVVDNKLGLRMFTEAAAGIFEIGSVNMGQPIADLLSRLRTDEYIDMARRAAFEGRVGEQRVETVGDQRRFILRALPYRQLDGTLDGATLVFTDVTESLSLEKELAEQSARLQMALNVAKIGVWEYEPSTGRTELDDTERELLGIETIEDGEFMEPILARLPNEDRDRVNSALRKAMDGQHVFDEVFRITDKDGEPRWLHGLGRKFEVGEVNKFVGVSFDVTAEHQQLAQRELMIREMNHRVKNLFAIISSLVSISARHADSIPDFATDLRERIGALGRSHALTADRAEGEAQLRDIIETVMRSQFDRQEVEVAGEAITLPNRMVTPLALIMHEWVTNSVKYGALSVPDGRLSVTWARKGDAVDLEWTERGGNGGDPGHTGFGTRLVEVTAKQLGGEISAAANDGGYDRKLSFSV</sequence>
<dbReference type="InterPro" id="IPR011102">
    <property type="entry name" value="Sig_transdc_His_kinase_HWE"/>
</dbReference>
<evidence type="ECO:0000256" key="2">
    <source>
        <dbReference type="ARBA" id="ARBA00001541"/>
    </source>
</evidence>
<dbReference type="CDD" id="cd16434">
    <property type="entry name" value="CheB-CheR_fusion"/>
    <property type="match status" value="1"/>
</dbReference>
<dbReference type="GO" id="GO:0005737">
    <property type="term" value="C:cytoplasm"/>
    <property type="evidence" value="ECO:0007669"/>
    <property type="project" value="InterPro"/>
</dbReference>
<evidence type="ECO:0000259" key="12">
    <source>
        <dbReference type="PROSITE" id="PS50122"/>
    </source>
</evidence>
<reference evidence="14 15" key="1">
    <citation type="submission" date="2015-09" db="EMBL/GenBank/DDBJ databases">
        <title>Complete genome sequence of a benzo[a]pyrene-degrading bacterium Altererythrobacter epoxidivorans CGMCC 1.7731T.</title>
        <authorList>
            <person name="Li Z."/>
            <person name="Cheng H."/>
            <person name="Huo Y."/>
            <person name="Xu X."/>
        </authorList>
    </citation>
    <scope>NUCLEOTIDE SEQUENCE [LARGE SCALE GENOMIC DNA]</scope>
    <source>
        <strain evidence="14 15">CGMCC 1.7731</strain>
    </source>
</reference>
<dbReference type="GO" id="GO:0008983">
    <property type="term" value="F:protein-glutamate O-methyltransferase activity"/>
    <property type="evidence" value="ECO:0007669"/>
    <property type="project" value="UniProtKB-EC"/>
</dbReference>
<dbReference type="InterPro" id="IPR050903">
    <property type="entry name" value="Bact_Chemotaxis_MeTrfase"/>
</dbReference>
<dbReference type="InterPro" id="IPR035909">
    <property type="entry name" value="CheB_C"/>
</dbReference>
<dbReference type="SMART" id="SM00911">
    <property type="entry name" value="HWE_HK"/>
    <property type="match status" value="1"/>
</dbReference>
<dbReference type="Gene3D" id="3.30.565.10">
    <property type="entry name" value="Histidine kinase-like ATPase, C-terminal domain"/>
    <property type="match status" value="1"/>
</dbReference>
<dbReference type="PANTHER" id="PTHR24422">
    <property type="entry name" value="CHEMOTAXIS PROTEIN METHYLTRANSFERASE"/>
    <property type="match status" value="1"/>
</dbReference>
<protein>
    <submittedName>
        <fullName evidence="14">Chemotaxis protein methyltransferase CheR</fullName>
        <ecNumber evidence="14">2.1.1.80</ecNumber>
    </submittedName>
</protein>
<dbReference type="EC" id="2.1.1.80" evidence="14"/>
<dbReference type="GO" id="GO:0005524">
    <property type="term" value="F:ATP binding"/>
    <property type="evidence" value="ECO:0007669"/>
    <property type="project" value="UniProtKB-KW"/>
</dbReference>
<keyword evidence="6" id="KW-0949">S-adenosyl-L-methionine</keyword>
<dbReference type="Proteomes" id="UP000057938">
    <property type="component" value="Chromosome"/>
</dbReference>
<dbReference type="InterPro" id="IPR013655">
    <property type="entry name" value="PAS_fold_3"/>
</dbReference>
<dbReference type="InterPro" id="IPR022641">
    <property type="entry name" value="CheR_N"/>
</dbReference>
<evidence type="ECO:0000256" key="8">
    <source>
        <dbReference type="ARBA" id="ARBA00022777"/>
    </source>
</evidence>
<feature type="active site" evidence="10">
    <location>
        <position position="17"/>
    </location>
</feature>
<dbReference type="InterPro" id="IPR029063">
    <property type="entry name" value="SAM-dependent_MTases_sf"/>
</dbReference>
<dbReference type="Pfam" id="PF13596">
    <property type="entry name" value="PAS_10"/>
    <property type="match status" value="1"/>
</dbReference>
<keyword evidence="3" id="KW-0597">Phosphoprotein</keyword>
<dbReference type="SUPFAM" id="SSF47757">
    <property type="entry name" value="Chemotaxis receptor methyltransferase CheR, N-terminal domain"/>
    <property type="match status" value="1"/>
</dbReference>
<dbReference type="SUPFAM" id="SSF53335">
    <property type="entry name" value="S-adenosyl-L-methionine-dependent methyltransferases"/>
    <property type="match status" value="1"/>
</dbReference>
<feature type="active site" evidence="10">
    <location>
        <position position="136"/>
    </location>
</feature>